<reference evidence="3" key="1">
    <citation type="submission" date="2014-04" db="EMBL/GenBank/DDBJ databases">
        <title>Evolutionary Origins and Diversification of the Mycorrhizal Mutualists.</title>
        <authorList>
            <consortium name="DOE Joint Genome Institute"/>
            <consortium name="Mycorrhizal Genomics Consortium"/>
            <person name="Kohler A."/>
            <person name="Kuo A."/>
            <person name="Nagy L.G."/>
            <person name="Floudas D."/>
            <person name="Copeland A."/>
            <person name="Barry K.W."/>
            <person name="Cichocki N."/>
            <person name="Veneault-Fourrey C."/>
            <person name="LaButti K."/>
            <person name="Lindquist E.A."/>
            <person name="Lipzen A."/>
            <person name="Lundell T."/>
            <person name="Morin E."/>
            <person name="Murat C."/>
            <person name="Riley R."/>
            <person name="Ohm R."/>
            <person name="Sun H."/>
            <person name="Tunlid A."/>
            <person name="Henrissat B."/>
            <person name="Grigoriev I.V."/>
            <person name="Hibbett D.S."/>
            <person name="Martin F."/>
        </authorList>
    </citation>
    <scope>NUCLEOTIDE SEQUENCE [LARGE SCALE GENOMIC DNA]</scope>
    <source>
        <strain evidence="3">FD-334 SS-4</strain>
    </source>
</reference>
<feature type="compositionally biased region" description="Polar residues" evidence="1">
    <location>
        <begin position="755"/>
        <end position="766"/>
    </location>
</feature>
<evidence type="ECO:0000313" key="3">
    <source>
        <dbReference type="Proteomes" id="UP000054270"/>
    </source>
</evidence>
<keyword evidence="3" id="KW-1185">Reference proteome</keyword>
<dbReference type="OrthoDB" id="3032033at2759"/>
<feature type="compositionally biased region" description="Low complexity" evidence="1">
    <location>
        <begin position="741"/>
        <end position="754"/>
    </location>
</feature>
<protein>
    <submittedName>
        <fullName evidence="2">Uncharacterized protein</fullName>
    </submittedName>
</protein>
<dbReference type="EMBL" id="KN817627">
    <property type="protein sequence ID" value="KJA16146.1"/>
    <property type="molecule type" value="Genomic_DNA"/>
</dbReference>
<name>A0A0D2NHP6_HYPSF</name>
<feature type="region of interest" description="Disordered" evidence="1">
    <location>
        <begin position="721"/>
        <end position="766"/>
    </location>
</feature>
<proteinExistence type="predicted"/>
<sequence>MSIINDQPDAQQIREEILAFRTITTLLSELPHREAIQPEDSLKNLPVKNRETIKVCDALAQALVIEHEIIAVTASHRYEMDEKGMLHIVAVSTEDTSKVDTTEVDTAEVDTAEVDMSTLGWGTRMMSNVLNFLCSLNPPMAKPDSEVKLPERKEAEPPAGITKETVLEYMHKLETKWEQPTLSQHLWIITNALAAKSTAHLSLEDRMSHRSVLGQRLMRYISSACYRKISRRFNNKALSQPYYNALLAVNIANLPSISIQPFPQAGDREGLTKMKNDRLFLEDFVLKMEGKNLIKTQIPNLIQKAKELPPQPDAGFQLYTDETRQEFHALLLEILKDFKTSLDDLVNSKSSQTLFQASLGHLYRNGYILLRLSRGSAFQMHIDSISVRLRSVYKLPGALSPSNKDMDPDMNSLRHLILRKRFVGWLRLNVGHFDAAETLARFATSRTFLFKEVSAVFFTTDEPDSTLPSWRSLFENSFLPNSGGRTSDAGTTNDMICQFLDIRINEARLAKEIRDDSSYVKKFLKLGNTTRVRLRLTEMENKLEGWMTNIDAAIGAIDTNVNIDETNRFFRYDKPALVESRAALVITQTTLAALAVKARGNFAQAPELFETWTEQQNEMLTNQEIFLTLDNKKVFTGTLHCEAYLASLLPLHPPSSRPMLAGVNKTLQGGAPKKFLVRGSHDCVTACTLPPWTALPYLKAMNEYWGKILRNDLLQLMAVDSSRRRDRSKTTGSMARASDESIGSASSGGPPSHSNLLDTFPSTPDA</sequence>
<evidence type="ECO:0000256" key="1">
    <source>
        <dbReference type="SAM" id="MobiDB-lite"/>
    </source>
</evidence>
<dbReference type="Proteomes" id="UP000054270">
    <property type="component" value="Unassembled WGS sequence"/>
</dbReference>
<organism evidence="2 3">
    <name type="scientific">Hypholoma sublateritium (strain FD-334 SS-4)</name>
    <dbReference type="NCBI Taxonomy" id="945553"/>
    <lineage>
        <taxon>Eukaryota</taxon>
        <taxon>Fungi</taxon>
        <taxon>Dikarya</taxon>
        <taxon>Basidiomycota</taxon>
        <taxon>Agaricomycotina</taxon>
        <taxon>Agaricomycetes</taxon>
        <taxon>Agaricomycetidae</taxon>
        <taxon>Agaricales</taxon>
        <taxon>Agaricineae</taxon>
        <taxon>Strophariaceae</taxon>
        <taxon>Hypholoma</taxon>
    </lineage>
</organism>
<gene>
    <name evidence="2" type="ORF">HYPSUDRAFT_58393</name>
</gene>
<accession>A0A0D2NHP6</accession>
<dbReference type="AlphaFoldDB" id="A0A0D2NHP6"/>
<evidence type="ECO:0000313" key="2">
    <source>
        <dbReference type="EMBL" id="KJA16146.1"/>
    </source>
</evidence>